<dbReference type="EMBL" id="CAOQHR010000010">
    <property type="protein sequence ID" value="CAI6340099.1"/>
    <property type="molecule type" value="Genomic_DNA"/>
</dbReference>
<evidence type="ECO:0000256" key="1">
    <source>
        <dbReference type="SAM" id="MobiDB-lite"/>
    </source>
</evidence>
<evidence type="ECO:0000313" key="3">
    <source>
        <dbReference type="EMBL" id="CAI6340099.1"/>
    </source>
</evidence>
<keyword evidence="2" id="KW-0812">Transmembrane</keyword>
<name>A0A9W4XQ32_9PLEO</name>
<comment type="caution">
    <text evidence="3">The sequence shown here is derived from an EMBL/GenBank/DDBJ whole genome shotgun (WGS) entry which is preliminary data.</text>
</comment>
<dbReference type="Proteomes" id="UP001152607">
    <property type="component" value="Unassembled WGS sequence"/>
</dbReference>
<evidence type="ECO:0000313" key="4">
    <source>
        <dbReference type="Proteomes" id="UP001152607"/>
    </source>
</evidence>
<keyword evidence="4" id="KW-1185">Reference proteome</keyword>
<sequence length="129" mass="14619">MGLFSILPADYLFVETWVGRTFLLFGAFLLGPWVVLLVYDLFLYIFRSATYEIPVVGGRARGKARPRAPSLTARPDGHRRRFSLAPRLAPPPPPTHTGSDAKTNWSDPRYRNVQEEPDDEATWDNSTIE</sequence>
<gene>
    <name evidence="3" type="ORF">PDIGIT_LOCUS13268</name>
</gene>
<organism evidence="3 4">
    <name type="scientific">Periconia digitata</name>
    <dbReference type="NCBI Taxonomy" id="1303443"/>
    <lineage>
        <taxon>Eukaryota</taxon>
        <taxon>Fungi</taxon>
        <taxon>Dikarya</taxon>
        <taxon>Ascomycota</taxon>
        <taxon>Pezizomycotina</taxon>
        <taxon>Dothideomycetes</taxon>
        <taxon>Pleosporomycetidae</taxon>
        <taxon>Pleosporales</taxon>
        <taxon>Massarineae</taxon>
        <taxon>Periconiaceae</taxon>
        <taxon>Periconia</taxon>
    </lineage>
</organism>
<reference evidence="3" key="1">
    <citation type="submission" date="2023-01" db="EMBL/GenBank/DDBJ databases">
        <authorList>
            <person name="Van Ghelder C."/>
            <person name="Rancurel C."/>
        </authorList>
    </citation>
    <scope>NUCLEOTIDE SEQUENCE</scope>
    <source>
        <strain evidence="3">CNCM I-4278</strain>
    </source>
</reference>
<accession>A0A9W4XQ32</accession>
<feature type="transmembrane region" description="Helical" evidence="2">
    <location>
        <begin position="22"/>
        <end position="46"/>
    </location>
</feature>
<feature type="region of interest" description="Disordered" evidence="1">
    <location>
        <begin position="60"/>
        <end position="129"/>
    </location>
</feature>
<dbReference type="AlphaFoldDB" id="A0A9W4XQ32"/>
<keyword evidence="2" id="KW-1133">Transmembrane helix</keyword>
<dbReference type="OrthoDB" id="5309803at2759"/>
<proteinExistence type="predicted"/>
<feature type="compositionally biased region" description="Polar residues" evidence="1">
    <location>
        <begin position="96"/>
        <end position="106"/>
    </location>
</feature>
<keyword evidence="2" id="KW-0472">Membrane</keyword>
<protein>
    <submittedName>
        <fullName evidence="3">Uncharacterized protein</fullName>
    </submittedName>
</protein>
<evidence type="ECO:0000256" key="2">
    <source>
        <dbReference type="SAM" id="Phobius"/>
    </source>
</evidence>